<accession>A0A6J4V3S0</accession>
<evidence type="ECO:0000313" key="2">
    <source>
        <dbReference type="EMBL" id="CAA9566412.1"/>
    </source>
</evidence>
<organism evidence="2">
    <name type="scientific">uncultured Thermomicrobiales bacterium</name>
    <dbReference type="NCBI Taxonomy" id="1645740"/>
    <lineage>
        <taxon>Bacteria</taxon>
        <taxon>Pseudomonadati</taxon>
        <taxon>Thermomicrobiota</taxon>
        <taxon>Thermomicrobia</taxon>
        <taxon>Thermomicrobiales</taxon>
        <taxon>environmental samples</taxon>
    </lineage>
</organism>
<sequence length="285" mass="30025">MRSVVSSGDERSIRSTVHPVPDRSRYPIGGPVDHRLQGQQCSGVLVQSSNGPRSQTVRRACKGNACMSVLETRATQRMASRLQSGEAGCEDVQSIINIAATAEAFAVTALGGAIDYAINGLLPLTDEAIQSLVAARATEQIHYDFLVAAGAEPLTLTFTIPDETILTDPATFFPTLIELEEVFIAAYIAAAQQFAILGEPDLAEIALQIGAVEAEHRVGVRFFAIEAGVLTGVPNDVAFEKALFATVAEAADLLTELGFIGGTGIVVEYPGPGVIDTTGLTQLEP</sequence>
<name>A0A6J4V3S0_9BACT</name>
<dbReference type="AlphaFoldDB" id="A0A6J4V3S0"/>
<dbReference type="EMBL" id="CADCWK010000232">
    <property type="protein sequence ID" value="CAA9566412.1"/>
    <property type="molecule type" value="Genomic_DNA"/>
</dbReference>
<proteinExistence type="predicted"/>
<reference evidence="2" key="1">
    <citation type="submission" date="2020-02" db="EMBL/GenBank/DDBJ databases">
        <authorList>
            <person name="Meier V. D."/>
        </authorList>
    </citation>
    <scope>NUCLEOTIDE SEQUENCE</scope>
    <source>
        <strain evidence="2">AVDCRST_MAG33</strain>
    </source>
</reference>
<protein>
    <recommendedName>
        <fullName evidence="3">Ferritin-like domain-containing protein</fullName>
    </recommendedName>
</protein>
<feature type="region of interest" description="Disordered" evidence="1">
    <location>
        <begin position="1"/>
        <end position="30"/>
    </location>
</feature>
<evidence type="ECO:0008006" key="3">
    <source>
        <dbReference type="Google" id="ProtNLM"/>
    </source>
</evidence>
<dbReference type="SUPFAM" id="SSF47240">
    <property type="entry name" value="Ferritin-like"/>
    <property type="match status" value="1"/>
</dbReference>
<evidence type="ECO:0000256" key="1">
    <source>
        <dbReference type="SAM" id="MobiDB-lite"/>
    </source>
</evidence>
<dbReference type="InterPro" id="IPR009078">
    <property type="entry name" value="Ferritin-like_SF"/>
</dbReference>
<gene>
    <name evidence="2" type="ORF">AVDCRST_MAG33-2105</name>
</gene>